<dbReference type="Pfam" id="PF00501">
    <property type="entry name" value="AMP-binding"/>
    <property type="match status" value="1"/>
</dbReference>
<protein>
    <submittedName>
        <fullName evidence="4">Acyl--CoA ligase</fullName>
    </submittedName>
</protein>
<evidence type="ECO:0000313" key="5">
    <source>
        <dbReference type="Proteomes" id="UP000324104"/>
    </source>
</evidence>
<gene>
    <name evidence="4" type="ORF">FYC77_16425</name>
</gene>
<keyword evidence="5" id="KW-1185">Reference proteome</keyword>
<dbReference type="SUPFAM" id="SSF56801">
    <property type="entry name" value="Acetyl-CoA synthetase-like"/>
    <property type="match status" value="1"/>
</dbReference>
<dbReference type="RefSeq" id="WP_149082579.1">
    <property type="nucleotide sequence ID" value="NZ_VTAW01000027.1"/>
</dbReference>
<evidence type="ECO:0000259" key="3">
    <source>
        <dbReference type="Pfam" id="PF00501"/>
    </source>
</evidence>
<dbReference type="EMBL" id="VTAW01000027">
    <property type="protein sequence ID" value="TYT60901.1"/>
    <property type="molecule type" value="Genomic_DNA"/>
</dbReference>
<accession>A0A5D5AP49</accession>
<dbReference type="GO" id="GO:0016405">
    <property type="term" value="F:CoA-ligase activity"/>
    <property type="evidence" value="ECO:0007669"/>
    <property type="project" value="TreeGrafter"/>
</dbReference>
<dbReference type="PANTHER" id="PTHR24096:SF149">
    <property type="entry name" value="AMP-BINDING DOMAIN-CONTAINING PROTEIN-RELATED"/>
    <property type="match status" value="1"/>
</dbReference>
<reference evidence="4 5" key="1">
    <citation type="submission" date="2019-08" db="EMBL/GenBank/DDBJ databases">
        <title>Archaea genome.</title>
        <authorList>
            <person name="Kajale S."/>
            <person name="Shouche Y."/>
            <person name="Deshpande N."/>
            <person name="Sharma A."/>
        </authorList>
    </citation>
    <scope>NUCLEOTIDE SEQUENCE [LARGE SCALE GENOMIC DNA]</scope>
    <source>
        <strain evidence="4 5">ESP3B_9</strain>
    </source>
</reference>
<evidence type="ECO:0000256" key="1">
    <source>
        <dbReference type="ARBA" id="ARBA00006432"/>
    </source>
</evidence>
<feature type="domain" description="AMP-dependent synthetase/ligase" evidence="3">
    <location>
        <begin position="13"/>
        <end position="128"/>
    </location>
</feature>
<name>A0A5D5AP49_9EURY</name>
<evidence type="ECO:0000313" key="4">
    <source>
        <dbReference type="EMBL" id="TYT60901.1"/>
    </source>
</evidence>
<dbReference type="InterPro" id="IPR000873">
    <property type="entry name" value="AMP-dep_synth/lig_dom"/>
</dbReference>
<proteinExistence type="inferred from homology"/>
<dbReference type="AlphaFoldDB" id="A0A5D5AP49"/>
<evidence type="ECO:0000256" key="2">
    <source>
        <dbReference type="ARBA" id="ARBA00022598"/>
    </source>
</evidence>
<comment type="caution">
    <text evidence="4">The sequence shown here is derived from an EMBL/GenBank/DDBJ whole genome shotgun (WGS) entry which is preliminary data.</text>
</comment>
<dbReference type="PANTHER" id="PTHR24096">
    <property type="entry name" value="LONG-CHAIN-FATTY-ACID--COA LIGASE"/>
    <property type="match status" value="1"/>
</dbReference>
<sequence length="427" mass="44929">MTNFVRSIRDTVMRNQRAVAIGGSEPMTFSELWSATDAFAGGLRRRDLSAGDAVGIHLSSPRTFAIAFYGVLRNGCVPVTIPSNFDDEDITAALTETNCTALVVDKRRIMGILADVDELRVAITVDSDGGLGIDWSAFLDNEGMNGSGSRTGIDVVGRGSTELGLIAYERRDERGPVGIAHTHSSLHAGASVGSSITFSGESRTHLGSLRPTDPTELAYGLNGTIRSGGQYLPVNRRDAETISTALESSDVDRTFVTPSQYGDLMSLGAVDEGVVPIRSPRATTGDSAESSTDANEDVVHLYALPETGITHGRTTAHRKSGLLGTTLPDVETRLLEFGGDGDESGLGGDAAMVGDTAGEPDGGVGEVAFAGPSTMSGYVERPELTERTVAVVDDRFWIRTGLTGCYRDGAIYVTGTEEIRSTPGVSG</sequence>
<comment type="similarity">
    <text evidence="1">Belongs to the ATP-dependent AMP-binding enzyme family.</text>
</comment>
<organism evidence="4 5">
    <name type="scientific">Natrialba swarupiae</name>
    <dbReference type="NCBI Taxonomy" id="2448032"/>
    <lineage>
        <taxon>Archaea</taxon>
        <taxon>Methanobacteriati</taxon>
        <taxon>Methanobacteriota</taxon>
        <taxon>Stenosarchaea group</taxon>
        <taxon>Halobacteria</taxon>
        <taxon>Halobacteriales</taxon>
        <taxon>Natrialbaceae</taxon>
        <taxon>Natrialba</taxon>
    </lineage>
</organism>
<dbReference type="Gene3D" id="3.40.50.12780">
    <property type="entry name" value="N-terminal domain of ligase-like"/>
    <property type="match status" value="1"/>
</dbReference>
<dbReference type="InterPro" id="IPR042099">
    <property type="entry name" value="ANL_N_sf"/>
</dbReference>
<dbReference type="Proteomes" id="UP000324104">
    <property type="component" value="Unassembled WGS sequence"/>
</dbReference>
<keyword evidence="2 4" id="KW-0436">Ligase</keyword>